<comment type="caution">
    <text evidence="2">The sequence shown here is derived from an EMBL/GenBank/DDBJ whole genome shotgun (WGS) entry which is preliminary data.</text>
</comment>
<evidence type="ECO:0000313" key="2">
    <source>
        <dbReference type="EMBL" id="KYG70439.1"/>
    </source>
</evidence>
<dbReference type="RefSeq" id="WP_063242224.1">
    <property type="nucleotide sequence ID" value="NZ_LUKF01000001.1"/>
</dbReference>
<sequence length="130" mass="13639">MPRGSKEKYTSKQKRQAEHIEESAKKRGYSAKRAAQIGWATVNKETGGAGKKVSNTEPSKLGGKRGGKAAAKSKSSSSSKSASSKSASSRSSSKSSSSKSTQSHASRVRAAKKGWQTRRHGGGATHHASH</sequence>
<dbReference type="OrthoDB" id="200313at2"/>
<dbReference type="EMBL" id="LUKF01000001">
    <property type="protein sequence ID" value="KYG70439.1"/>
    <property type="molecule type" value="Genomic_DNA"/>
</dbReference>
<protein>
    <recommendedName>
        <fullName evidence="4">Plasmid stabilization protein</fullName>
    </recommendedName>
</protein>
<dbReference type="Proteomes" id="UP000075391">
    <property type="component" value="Unassembled WGS sequence"/>
</dbReference>
<accession>A0A150WVG9</accession>
<feature type="compositionally biased region" description="Basic and acidic residues" evidence="1">
    <location>
        <begin position="1"/>
        <end position="25"/>
    </location>
</feature>
<gene>
    <name evidence="2" type="ORF">AZI85_00345</name>
</gene>
<feature type="compositionally biased region" description="Low complexity" evidence="1">
    <location>
        <begin position="68"/>
        <end position="100"/>
    </location>
</feature>
<feature type="region of interest" description="Disordered" evidence="1">
    <location>
        <begin position="1"/>
        <end position="130"/>
    </location>
</feature>
<proteinExistence type="predicted"/>
<name>A0A150WVG9_BDEBC</name>
<feature type="compositionally biased region" description="Basic residues" evidence="1">
    <location>
        <begin position="106"/>
        <end position="130"/>
    </location>
</feature>
<organism evidence="2 3">
    <name type="scientific">Bdellovibrio bacteriovorus</name>
    <dbReference type="NCBI Taxonomy" id="959"/>
    <lineage>
        <taxon>Bacteria</taxon>
        <taxon>Pseudomonadati</taxon>
        <taxon>Bdellovibrionota</taxon>
        <taxon>Bdellovibrionia</taxon>
        <taxon>Bdellovibrionales</taxon>
        <taxon>Pseudobdellovibrionaceae</taxon>
        <taxon>Bdellovibrio</taxon>
    </lineage>
</organism>
<evidence type="ECO:0000313" key="3">
    <source>
        <dbReference type="Proteomes" id="UP000075391"/>
    </source>
</evidence>
<dbReference type="AlphaFoldDB" id="A0A150WVG9"/>
<evidence type="ECO:0000256" key="1">
    <source>
        <dbReference type="SAM" id="MobiDB-lite"/>
    </source>
</evidence>
<reference evidence="2 3" key="1">
    <citation type="submission" date="2016-03" db="EMBL/GenBank/DDBJ databases">
        <authorList>
            <person name="Ploux O."/>
        </authorList>
    </citation>
    <scope>NUCLEOTIDE SEQUENCE [LARGE SCALE GENOMIC DNA]</scope>
    <source>
        <strain evidence="2 3">BER2</strain>
    </source>
</reference>
<evidence type="ECO:0008006" key="4">
    <source>
        <dbReference type="Google" id="ProtNLM"/>
    </source>
</evidence>